<organism evidence="9 10">
    <name type="scientific">Pedobacter rhizosphaerae</name>
    <dbReference type="NCBI Taxonomy" id="390241"/>
    <lineage>
        <taxon>Bacteria</taxon>
        <taxon>Pseudomonadati</taxon>
        <taxon>Bacteroidota</taxon>
        <taxon>Sphingobacteriia</taxon>
        <taxon>Sphingobacteriales</taxon>
        <taxon>Sphingobacteriaceae</taxon>
        <taxon>Pedobacter</taxon>
    </lineage>
</organism>
<feature type="transmembrane region" description="Helical" evidence="8">
    <location>
        <begin position="348"/>
        <end position="368"/>
    </location>
</feature>
<dbReference type="Proteomes" id="UP000199572">
    <property type="component" value="Unassembled WGS sequence"/>
</dbReference>
<feature type="transmembrane region" description="Helical" evidence="8">
    <location>
        <begin position="276"/>
        <end position="294"/>
    </location>
</feature>
<evidence type="ECO:0000256" key="8">
    <source>
        <dbReference type="SAM" id="Phobius"/>
    </source>
</evidence>
<evidence type="ECO:0000256" key="6">
    <source>
        <dbReference type="ARBA" id="ARBA00023136"/>
    </source>
</evidence>
<evidence type="ECO:0000313" key="10">
    <source>
        <dbReference type="Proteomes" id="UP000199572"/>
    </source>
</evidence>
<dbReference type="AlphaFoldDB" id="A0A1H9VJY6"/>
<feature type="transmembrane region" description="Helical" evidence="8">
    <location>
        <begin position="36"/>
        <end position="54"/>
    </location>
</feature>
<dbReference type="Pfam" id="PF09594">
    <property type="entry name" value="GT87"/>
    <property type="match status" value="1"/>
</dbReference>
<keyword evidence="2" id="KW-1003">Cell membrane</keyword>
<keyword evidence="4 8" id="KW-0812">Transmembrane</keyword>
<evidence type="ECO:0000256" key="7">
    <source>
        <dbReference type="ARBA" id="ARBA00024033"/>
    </source>
</evidence>
<dbReference type="OrthoDB" id="1070018at2"/>
<evidence type="ECO:0000256" key="4">
    <source>
        <dbReference type="ARBA" id="ARBA00022692"/>
    </source>
</evidence>
<comment type="subcellular location">
    <subcellularLocation>
        <location evidence="1">Cell membrane</location>
        <topology evidence="1">Multi-pass membrane protein</topology>
    </subcellularLocation>
</comment>
<evidence type="ECO:0000256" key="3">
    <source>
        <dbReference type="ARBA" id="ARBA00022679"/>
    </source>
</evidence>
<protein>
    <recommendedName>
        <fullName evidence="11">DUF2029 domain-containing protein</fullName>
    </recommendedName>
</protein>
<gene>
    <name evidence="9" type="ORF">SAMN04488023_1446</name>
</gene>
<feature type="transmembrane region" description="Helical" evidence="8">
    <location>
        <begin position="177"/>
        <end position="202"/>
    </location>
</feature>
<dbReference type="STRING" id="390241.SAMN04488023_1446"/>
<dbReference type="GO" id="GO:0016758">
    <property type="term" value="F:hexosyltransferase activity"/>
    <property type="evidence" value="ECO:0007669"/>
    <property type="project" value="InterPro"/>
</dbReference>
<dbReference type="GO" id="GO:0005886">
    <property type="term" value="C:plasma membrane"/>
    <property type="evidence" value="ECO:0007669"/>
    <property type="project" value="UniProtKB-SubCell"/>
</dbReference>
<evidence type="ECO:0000256" key="5">
    <source>
        <dbReference type="ARBA" id="ARBA00022989"/>
    </source>
</evidence>
<accession>A0A1H9VJY6</accession>
<evidence type="ECO:0008006" key="11">
    <source>
        <dbReference type="Google" id="ProtNLM"/>
    </source>
</evidence>
<comment type="similarity">
    <text evidence="7">Belongs to the glycosyltransferase 87 family.</text>
</comment>
<reference evidence="9 10" key="1">
    <citation type="submission" date="2016-10" db="EMBL/GenBank/DDBJ databases">
        <authorList>
            <person name="de Groot N.N."/>
        </authorList>
    </citation>
    <scope>NUCLEOTIDE SEQUENCE [LARGE SCALE GENOMIC DNA]</scope>
    <source>
        <strain evidence="9 10">DSM 18610</strain>
    </source>
</reference>
<name>A0A1H9VJY6_9SPHI</name>
<feature type="transmembrane region" description="Helical" evidence="8">
    <location>
        <begin position="94"/>
        <end position="117"/>
    </location>
</feature>
<feature type="transmembrane region" description="Helical" evidence="8">
    <location>
        <begin position="209"/>
        <end position="229"/>
    </location>
</feature>
<dbReference type="InterPro" id="IPR018584">
    <property type="entry name" value="GT87"/>
</dbReference>
<evidence type="ECO:0000256" key="1">
    <source>
        <dbReference type="ARBA" id="ARBA00004651"/>
    </source>
</evidence>
<evidence type="ECO:0000313" key="9">
    <source>
        <dbReference type="EMBL" id="SES21889.1"/>
    </source>
</evidence>
<keyword evidence="3" id="KW-0808">Transferase</keyword>
<feature type="transmembrane region" description="Helical" evidence="8">
    <location>
        <begin position="249"/>
        <end position="269"/>
    </location>
</feature>
<feature type="transmembrane region" description="Helical" evidence="8">
    <location>
        <begin position="374"/>
        <end position="395"/>
    </location>
</feature>
<proteinExistence type="inferred from homology"/>
<sequence>MLLLLHCNIIFTMNNHSLTKFPRAMSRLKFYNNNRVVLAFWVLVTLVFVIDSWVSNRLNNYLIFENTIRNLIHERSLYAAYPAYHDDANHYGPVFSLIVAPFAMFPNWLGLLFWNLFNCFFLYKAIQTLPLSEEKKIIIGYIAIPCLIESMLNQQFNAGAGALIILSYTLLNRNKGIWSAMCVVLGTFVKLYGGVGLVFFFFAKNKPAYIGWLMMWSIVFFCMPMLFASPDFVAHSYIDWKDSLIIKNAGNIVGASTDISIMGFFRSLLNYRGIPNYVFISLGVILFMLPFSYLQLLNKRKFQLMILSSVLIFPILFSTGSEDCTYIISITAVGIWYVQEKNRKMKNVLLPILLFITCNFPLLLFPVYAKAHPLTLSILSFPYFIVWIRVLYLAVDKKYDYADDQELENLHMLRD</sequence>
<keyword evidence="10" id="KW-1185">Reference proteome</keyword>
<keyword evidence="5 8" id="KW-1133">Transmembrane helix</keyword>
<evidence type="ECO:0000256" key="2">
    <source>
        <dbReference type="ARBA" id="ARBA00022475"/>
    </source>
</evidence>
<dbReference type="EMBL" id="FOGG01000044">
    <property type="protein sequence ID" value="SES21889.1"/>
    <property type="molecule type" value="Genomic_DNA"/>
</dbReference>
<keyword evidence="6 8" id="KW-0472">Membrane</keyword>